<evidence type="ECO:0000313" key="7">
    <source>
        <dbReference type="Proteomes" id="UP000619534"/>
    </source>
</evidence>
<dbReference type="InterPro" id="IPR036390">
    <property type="entry name" value="WH_DNA-bd_sf"/>
</dbReference>
<accession>A0ABQ1NE21</accession>
<evidence type="ECO:0000256" key="1">
    <source>
        <dbReference type="ARBA" id="ARBA00023015"/>
    </source>
</evidence>
<dbReference type="InterPro" id="IPR000835">
    <property type="entry name" value="HTH_MarR-typ"/>
</dbReference>
<evidence type="ECO:0000256" key="4">
    <source>
        <dbReference type="PIRNR" id="PIRNR006707"/>
    </source>
</evidence>
<dbReference type="InterPro" id="IPR052362">
    <property type="entry name" value="HTH-GbsR_regulator"/>
</dbReference>
<gene>
    <name evidence="6" type="primary">yvaV</name>
    <name evidence="6" type="ORF">GCM10007216_00650</name>
</gene>
<keyword evidence="2 4" id="KW-0238">DNA-binding</keyword>
<comment type="similarity">
    <text evidence="4">Belongs to the GbsR family.</text>
</comment>
<dbReference type="Proteomes" id="UP000619534">
    <property type="component" value="Unassembled WGS sequence"/>
</dbReference>
<organism evidence="6 7">
    <name type="scientific">Thalassobacillus devorans</name>
    <dbReference type="NCBI Taxonomy" id="279813"/>
    <lineage>
        <taxon>Bacteria</taxon>
        <taxon>Bacillati</taxon>
        <taxon>Bacillota</taxon>
        <taxon>Bacilli</taxon>
        <taxon>Bacillales</taxon>
        <taxon>Bacillaceae</taxon>
        <taxon>Thalassobacillus</taxon>
    </lineage>
</organism>
<dbReference type="PANTHER" id="PTHR38465:SF1">
    <property type="entry name" value="HTH-TYPE TRANSCRIPTIONAL REGULATOR MJ1563-RELATED"/>
    <property type="match status" value="1"/>
</dbReference>
<dbReference type="PIRSF" id="PIRSF006707">
    <property type="entry name" value="MJ1563"/>
    <property type="match status" value="1"/>
</dbReference>
<reference evidence="7" key="1">
    <citation type="journal article" date="2019" name="Int. J. Syst. Evol. Microbiol.">
        <title>The Global Catalogue of Microorganisms (GCM) 10K type strain sequencing project: providing services to taxonomists for standard genome sequencing and annotation.</title>
        <authorList>
            <consortium name="The Broad Institute Genomics Platform"/>
            <consortium name="The Broad Institute Genome Sequencing Center for Infectious Disease"/>
            <person name="Wu L."/>
            <person name="Ma J."/>
        </authorList>
    </citation>
    <scope>NUCLEOTIDE SEQUENCE [LARGE SCALE GENOMIC DNA]</scope>
    <source>
        <strain evidence="7">CCM 7282</strain>
    </source>
</reference>
<keyword evidence="1 4" id="KW-0805">Transcription regulation</keyword>
<name>A0ABQ1NE21_9BACI</name>
<dbReference type="InterPro" id="IPR036388">
    <property type="entry name" value="WH-like_DNA-bd_sf"/>
</dbReference>
<dbReference type="InterPro" id="IPR026282">
    <property type="entry name" value="MJ1563"/>
</dbReference>
<keyword evidence="3 4" id="KW-0804">Transcription</keyword>
<dbReference type="PANTHER" id="PTHR38465">
    <property type="entry name" value="HTH-TYPE TRANSCRIPTIONAL REGULATOR MJ1563-RELATED"/>
    <property type="match status" value="1"/>
</dbReference>
<dbReference type="Pfam" id="PF12802">
    <property type="entry name" value="MarR_2"/>
    <property type="match status" value="1"/>
</dbReference>
<sequence>MAPYSHTIEELHTQVIHEFSKTLEMFALTPTEARLFVTLYLHGEPMTLDEMSKALGKSKTSMSNGIKSLLDLNLVESVWKKGVRKDLYRADENLYRQFMTSYIQKWLDAANRQAHSLKQIESSIRKEVKQIEEPADMEKIEELHERLGEMIRFHRLITDNFKAMKPTAKDLV</sequence>
<dbReference type="RefSeq" id="WP_062444203.1">
    <property type="nucleotide sequence ID" value="NZ_BMCJ01000001.1"/>
</dbReference>
<comment type="caution">
    <text evidence="6">The sequence shown here is derived from an EMBL/GenBank/DDBJ whole genome shotgun (WGS) entry which is preliminary data.</text>
</comment>
<evidence type="ECO:0000256" key="3">
    <source>
        <dbReference type="ARBA" id="ARBA00023163"/>
    </source>
</evidence>
<evidence type="ECO:0000259" key="5">
    <source>
        <dbReference type="Pfam" id="PF12802"/>
    </source>
</evidence>
<dbReference type="EMBL" id="BMCJ01000001">
    <property type="protein sequence ID" value="GGC73863.1"/>
    <property type="molecule type" value="Genomic_DNA"/>
</dbReference>
<dbReference type="CDD" id="cd00090">
    <property type="entry name" value="HTH_ARSR"/>
    <property type="match status" value="1"/>
</dbReference>
<protein>
    <recommendedName>
        <fullName evidence="4">HTH-type transcriptional regulator</fullName>
    </recommendedName>
</protein>
<evidence type="ECO:0000256" key="2">
    <source>
        <dbReference type="ARBA" id="ARBA00023125"/>
    </source>
</evidence>
<dbReference type="SUPFAM" id="SSF46785">
    <property type="entry name" value="Winged helix' DNA-binding domain"/>
    <property type="match status" value="1"/>
</dbReference>
<dbReference type="InterPro" id="IPR011991">
    <property type="entry name" value="ArsR-like_HTH"/>
</dbReference>
<feature type="domain" description="HTH marR-type" evidence="5">
    <location>
        <begin position="28"/>
        <end position="76"/>
    </location>
</feature>
<dbReference type="Gene3D" id="1.10.10.10">
    <property type="entry name" value="Winged helix-like DNA-binding domain superfamily/Winged helix DNA-binding domain"/>
    <property type="match status" value="1"/>
</dbReference>
<proteinExistence type="inferred from homology"/>
<keyword evidence="7" id="KW-1185">Reference proteome</keyword>
<evidence type="ECO:0000313" key="6">
    <source>
        <dbReference type="EMBL" id="GGC73863.1"/>
    </source>
</evidence>